<accession>A0A7S1BBM2</accession>
<feature type="transmembrane region" description="Helical" evidence="8">
    <location>
        <begin position="535"/>
        <end position="555"/>
    </location>
</feature>
<dbReference type="AlphaFoldDB" id="A0A7S1BBM2"/>
<dbReference type="GO" id="GO:0005886">
    <property type="term" value="C:plasma membrane"/>
    <property type="evidence" value="ECO:0007669"/>
    <property type="project" value="UniProtKB-SubCell"/>
</dbReference>
<feature type="transmembrane region" description="Helical" evidence="8">
    <location>
        <begin position="360"/>
        <end position="379"/>
    </location>
</feature>
<protein>
    <recommendedName>
        <fullName evidence="10">Amino acid transporter transmembrane domain-containing protein</fullName>
    </recommendedName>
</protein>
<name>A0A7S1BBM2_9STRA</name>
<dbReference type="PANTHER" id="PTHR32195:SF26">
    <property type="entry name" value="TRYPTOPHAN OR TYROSINE TRANSPORTER PROTEIN"/>
    <property type="match status" value="1"/>
</dbReference>
<evidence type="ECO:0000256" key="8">
    <source>
        <dbReference type="SAM" id="Phobius"/>
    </source>
</evidence>
<keyword evidence="2" id="KW-0813">Transport</keyword>
<evidence type="ECO:0000256" key="2">
    <source>
        <dbReference type="ARBA" id="ARBA00022448"/>
    </source>
</evidence>
<feature type="transmembrane region" description="Helical" evidence="8">
    <location>
        <begin position="328"/>
        <end position="348"/>
    </location>
</feature>
<evidence type="ECO:0008006" key="10">
    <source>
        <dbReference type="Google" id="ProtNLM"/>
    </source>
</evidence>
<feature type="transmembrane region" description="Helical" evidence="8">
    <location>
        <begin position="209"/>
        <end position="232"/>
    </location>
</feature>
<evidence type="ECO:0000313" key="9">
    <source>
        <dbReference type="EMBL" id="CAD8881514.1"/>
    </source>
</evidence>
<keyword evidence="6 8" id="KW-1133">Transmembrane helix</keyword>
<dbReference type="Gene3D" id="1.20.1740.10">
    <property type="entry name" value="Amino acid/polyamine transporter I"/>
    <property type="match status" value="1"/>
</dbReference>
<feature type="transmembrane region" description="Helical" evidence="8">
    <location>
        <begin position="286"/>
        <end position="308"/>
    </location>
</feature>
<keyword evidence="3" id="KW-1003">Cell membrane</keyword>
<evidence type="ECO:0000256" key="7">
    <source>
        <dbReference type="ARBA" id="ARBA00023136"/>
    </source>
</evidence>
<feature type="transmembrane region" description="Helical" evidence="8">
    <location>
        <begin position="244"/>
        <end position="265"/>
    </location>
</feature>
<evidence type="ECO:0000256" key="4">
    <source>
        <dbReference type="ARBA" id="ARBA00022519"/>
    </source>
</evidence>
<organism evidence="9">
    <name type="scientific">Corethron hystrix</name>
    <dbReference type="NCBI Taxonomy" id="216773"/>
    <lineage>
        <taxon>Eukaryota</taxon>
        <taxon>Sar</taxon>
        <taxon>Stramenopiles</taxon>
        <taxon>Ochrophyta</taxon>
        <taxon>Bacillariophyta</taxon>
        <taxon>Coscinodiscophyceae</taxon>
        <taxon>Corethrophycidae</taxon>
        <taxon>Corethrales</taxon>
        <taxon>Corethraceae</taxon>
        <taxon>Corethron</taxon>
    </lineage>
</organism>
<evidence type="ECO:0000256" key="3">
    <source>
        <dbReference type="ARBA" id="ARBA00022475"/>
    </source>
</evidence>
<dbReference type="InterPro" id="IPR018227">
    <property type="entry name" value="Amino_acid_transport_2"/>
</dbReference>
<evidence type="ECO:0000256" key="5">
    <source>
        <dbReference type="ARBA" id="ARBA00022692"/>
    </source>
</evidence>
<dbReference type="Pfam" id="PF03222">
    <property type="entry name" value="Trp_Tyr_perm"/>
    <property type="match status" value="1"/>
</dbReference>
<dbReference type="EMBL" id="HBFR01012056">
    <property type="protein sequence ID" value="CAD8881514.1"/>
    <property type="molecule type" value="Transcribed_RNA"/>
</dbReference>
<keyword evidence="5 8" id="KW-0812">Transmembrane</keyword>
<reference evidence="9" key="1">
    <citation type="submission" date="2021-01" db="EMBL/GenBank/DDBJ databases">
        <authorList>
            <person name="Corre E."/>
            <person name="Pelletier E."/>
            <person name="Niang G."/>
            <person name="Scheremetjew M."/>
            <person name="Finn R."/>
            <person name="Kale V."/>
            <person name="Holt S."/>
            <person name="Cochrane G."/>
            <person name="Meng A."/>
            <person name="Brown T."/>
            <person name="Cohen L."/>
        </authorList>
    </citation>
    <scope>NUCLEOTIDE SEQUENCE</scope>
    <source>
        <strain evidence="9">308</strain>
    </source>
</reference>
<dbReference type="GO" id="GO:0003333">
    <property type="term" value="P:amino acid transmembrane transport"/>
    <property type="evidence" value="ECO:0007669"/>
    <property type="project" value="InterPro"/>
</dbReference>
<feature type="transmembrane region" description="Helical" evidence="8">
    <location>
        <begin position="399"/>
        <end position="418"/>
    </location>
</feature>
<gene>
    <name evidence="9" type="ORF">CHYS00102_LOCUS8701</name>
</gene>
<evidence type="ECO:0000256" key="1">
    <source>
        <dbReference type="ARBA" id="ARBA00004429"/>
    </source>
</evidence>
<keyword evidence="4" id="KW-0997">Cell inner membrane</keyword>
<feature type="transmembrane region" description="Helical" evidence="8">
    <location>
        <begin position="567"/>
        <end position="584"/>
    </location>
</feature>
<comment type="subcellular location">
    <subcellularLocation>
        <location evidence="1">Cell inner membrane</location>
        <topology evidence="1">Multi-pass membrane protein</topology>
    </subcellularLocation>
</comment>
<proteinExistence type="predicted"/>
<keyword evidence="7 8" id="KW-0472">Membrane</keyword>
<sequence>MCVEYLDISHENLQPSAMQTRRRNCTSQSICQTRRRIQIMLVGTYTALLTLTQPRDIYGFTGDVRVKIVRRPLHVSGLRSLRSTEEDLVENEPAAGQVLTGDHIDGDDNLVRRRLRNVASSVSSAIGKVDEKRVVFSELQNRDVDRMFSNIEYKKKEMSSLDSNNHRTVGNFTLTPSQQLRKQRRLSRAATYSPLQPTFSAIHAPGSTFAAAALISGTTIGAGVLALPAVAAPAGFLPSSGALILAWAYMAVGGVLLAELSINALGETGRTGLGILELQRRYLGKAGGIAGGFAYFFLHYAVIVAYLSQGGSNLACAIRDVSGLDLDALGRGLPQIFFSASVGSAIYFGSKRAVEALNNVMVGGVILSFLGLVAIGLSTADLGALINPEFQHPENVVNALPIIFVSLVFGNIVPTVVTQLEGDRKKITTAIVGGSAVPLVMLLAWNAVIIGNLAHVPEFYEVLSTGTAFTDAGKQIDPIGLLQSEGHGGVLLKDLVATFSEFAIVTSLIGLVYGMRDAFTDVLKISTEGKEFNKWKPAIFAGVLIPPLVVASAGYEHIFIDALDLGGAFGVSTLFLVLPPLMVWKSRYEDPDRSLTTLPMVPGGKLTLGALWKAAGTLIIEQGADKLGIIDWVKEEIMPQIEGVIHQLS</sequence>
<feature type="transmembrane region" description="Helical" evidence="8">
    <location>
        <begin position="495"/>
        <end position="514"/>
    </location>
</feature>
<evidence type="ECO:0000256" key="6">
    <source>
        <dbReference type="ARBA" id="ARBA00022989"/>
    </source>
</evidence>
<feature type="transmembrane region" description="Helical" evidence="8">
    <location>
        <begin position="430"/>
        <end position="454"/>
    </location>
</feature>
<dbReference type="PANTHER" id="PTHR32195">
    <property type="entry name" value="OS07G0662800 PROTEIN"/>
    <property type="match status" value="1"/>
</dbReference>